<gene>
    <name evidence="1" type="ORF">CA13_40740</name>
</gene>
<accession>A0A5C5Z728</accession>
<comment type="caution">
    <text evidence="1">The sequence shown here is derived from an EMBL/GenBank/DDBJ whole genome shotgun (WGS) entry which is preliminary data.</text>
</comment>
<evidence type="ECO:0000313" key="2">
    <source>
        <dbReference type="Proteomes" id="UP000315010"/>
    </source>
</evidence>
<proteinExistence type="predicted"/>
<protein>
    <submittedName>
        <fullName evidence="1">Uncharacterized protein</fullName>
    </submittedName>
</protein>
<sequence length="65" mass="6877">MTGTGSGSGSGSGSGCGTGKVTGATKSYINDYWFDPRAQYQGNRTLNSFLSKDCTEWPFVKSLGR</sequence>
<dbReference type="AlphaFoldDB" id="A0A5C5Z728"/>
<reference evidence="1 2" key="1">
    <citation type="submission" date="2019-02" db="EMBL/GenBank/DDBJ databases">
        <title>Deep-cultivation of Planctomycetes and their phenomic and genomic characterization uncovers novel biology.</title>
        <authorList>
            <person name="Wiegand S."/>
            <person name="Jogler M."/>
            <person name="Boedeker C."/>
            <person name="Pinto D."/>
            <person name="Vollmers J."/>
            <person name="Rivas-Marin E."/>
            <person name="Kohn T."/>
            <person name="Peeters S.H."/>
            <person name="Heuer A."/>
            <person name="Rast P."/>
            <person name="Oberbeckmann S."/>
            <person name="Bunk B."/>
            <person name="Jeske O."/>
            <person name="Meyerdierks A."/>
            <person name="Storesund J.E."/>
            <person name="Kallscheuer N."/>
            <person name="Luecker S."/>
            <person name="Lage O.M."/>
            <person name="Pohl T."/>
            <person name="Merkel B.J."/>
            <person name="Hornburger P."/>
            <person name="Mueller R.-W."/>
            <person name="Bruemmer F."/>
            <person name="Labrenz M."/>
            <person name="Spormann A.M."/>
            <person name="Op Den Camp H."/>
            <person name="Overmann J."/>
            <person name="Amann R."/>
            <person name="Jetten M.S.M."/>
            <person name="Mascher T."/>
            <person name="Medema M.H."/>
            <person name="Devos D.P."/>
            <person name="Kaster A.-K."/>
            <person name="Ovreas L."/>
            <person name="Rohde M."/>
            <person name="Galperin M.Y."/>
            <person name="Jogler C."/>
        </authorList>
    </citation>
    <scope>NUCLEOTIDE SEQUENCE [LARGE SCALE GENOMIC DNA]</scope>
    <source>
        <strain evidence="1 2">CA13</strain>
    </source>
</reference>
<organism evidence="1 2">
    <name type="scientific">Novipirellula herctigrandis</name>
    <dbReference type="NCBI Taxonomy" id="2527986"/>
    <lineage>
        <taxon>Bacteria</taxon>
        <taxon>Pseudomonadati</taxon>
        <taxon>Planctomycetota</taxon>
        <taxon>Planctomycetia</taxon>
        <taxon>Pirellulales</taxon>
        <taxon>Pirellulaceae</taxon>
        <taxon>Novipirellula</taxon>
    </lineage>
</organism>
<keyword evidence="2" id="KW-1185">Reference proteome</keyword>
<dbReference type="EMBL" id="SJPJ01000001">
    <property type="protein sequence ID" value="TWT82611.1"/>
    <property type="molecule type" value="Genomic_DNA"/>
</dbReference>
<dbReference type="Proteomes" id="UP000315010">
    <property type="component" value="Unassembled WGS sequence"/>
</dbReference>
<name>A0A5C5Z728_9BACT</name>
<evidence type="ECO:0000313" key="1">
    <source>
        <dbReference type="EMBL" id="TWT82611.1"/>
    </source>
</evidence>